<feature type="signal peptide" evidence="7">
    <location>
        <begin position="1"/>
        <end position="19"/>
    </location>
</feature>
<feature type="compositionally biased region" description="Polar residues" evidence="6">
    <location>
        <begin position="85"/>
        <end position="99"/>
    </location>
</feature>
<dbReference type="InterPro" id="IPR051940">
    <property type="entry name" value="Chitin_bind-dev_reg"/>
</dbReference>
<evidence type="ECO:0000256" key="1">
    <source>
        <dbReference type="ARBA" id="ARBA00022669"/>
    </source>
</evidence>
<sequence>MYSSLVAVLLMLVVGETLATNCGGVQNKYVCHPTNPTIFVICIGEQVYTMRCPGGLHFNSRTQTCDWPKNAFCGTLRQPKVTQTLTEPSGQSNINSVASNKREENQRRVTTVAPTQRKLKPAVYQKDDRGRYTVKIVPTPTPEVTTSTQTPSKSKWTLARYPWWAAKSPATRPTLRASVPAITKATTRGPELRQDGQPVINNVPVRPGLDVTRYTPRQPDRNNAPRAPNSVAAGPPKIQPANKKESIVTSTPRTTKFKPTKTAIDSWIMLFSSICY</sequence>
<keyword evidence="2 7" id="KW-0732">Signal</keyword>
<keyword evidence="5" id="KW-0325">Glycoprotein</keyword>
<dbReference type="SMART" id="SM00494">
    <property type="entry name" value="ChtBD2"/>
    <property type="match status" value="1"/>
</dbReference>
<feature type="chain" id="PRO_5004718580" description="Chitin-binding type-2 domain-containing protein" evidence="7">
    <location>
        <begin position="20"/>
        <end position="276"/>
    </location>
</feature>
<dbReference type="Pfam" id="PF01607">
    <property type="entry name" value="CBM_14"/>
    <property type="match status" value="1"/>
</dbReference>
<feature type="domain" description="Chitin-binding type-2" evidence="8">
    <location>
        <begin position="19"/>
        <end position="75"/>
    </location>
</feature>
<dbReference type="GO" id="GO:0005576">
    <property type="term" value="C:extracellular region"/>
    <property type="evidence" value="ECO:0007669"/>
    <property type="project" value="InterPro"/>
</dbReference>
<evidence type="ECO:0000256" key="5">
    <source>
        <dbReference type="ARBA" id="ARBA00023180"/>
    </source>
</evidence>
<keyword evidence="3" id="KW-0677">Repeat</keyword>
<evidence type="ECO:0000256" key="6">
    <source>
        <dbReference type="SAM" id="MobiDB-lite"/>
    </source>
</evidence>
<proteinExistence type="predicted"/>
<dbReference type="GeneID" id="20248771"/>
<dbReference type="OrthoDB" id="6020543at2759"/>
<evidence type="ECO:0000313" key="10">
    <source>
        <dbReference type="Proteomes" id="UP000030746"/>
    </source>
</evidence>
<evidence type="ECO:0000256" key="7">
    <source>
        <dbReference type="SAM" id="SignalP"/>
    </source>
</evidence>
<dbReference type="InterPro" id="IPR002557">
    <property type="entry name" value="Chitin-bd_dom"/>
</dbReference>
<dbReference type="PROSITE" id="PS50940">
    <property type="entry name" value="CHIT_BIND_II"/>
    <property type="match status" value="1"/>
</dbReference>
<reference evidence="9 10" key="1">
    <citation type="journal article" date="2013" name="Nature">
        <title>Insights into bilaterian evolution from three spiralian genomes.</title>
        <authorList>
            <person name="Simakov O."/>
            <person name="Marletaz F."/>
            <person name="Cho S.J."/>
            <person name="Edsinger-Gonzales E."/>
            <person name="Havlak P."/>
            <person name="Hellsten U."/>
            <person name="Kuo D.H."/>
            <person name="Larsson T."/>
            <person name="Lv J."/>
            <person name="Arendt D."/>
            <person name="Savage R."/>
            <person name="Osoegawa K."/>
            <person name="de Jong P."/>
            <person name="Grimwood J."/>
            <person name="Chapman J.A."/>
            <person name="Shapiro H."/>
            <person name="Aerts A."/>
            <person name="Otillar R.P."/>
            <person name="Terry A.Y."/>
            <person name="Boore J.L."/>
            <person name="Grigoriev I.V."/>
            <person name="Lindberg D.R."/>
            <person name="Seaver E.C."/>
            <person name="Weisblat D.A."/>
            <person name="Putnam N.H."/>
            <person name="Rokhsar D.S."/>
        </authorList>
    </citation>
    <scope>NUCLEOTIDE SEQUENCE [LARGE SCALE GENOMIC DNA]</scope>
</reference>
<gene>
    <name evidence="9" type="ORF">LOTGIDRAFT_231944</name>
</gene>
<accession>V4AFS9</accession>
<dbReference type="CTD" id="20248771"/>
<evidence type="ECO:0000256" key="2">
    <source>
        <dbReference type="ARBA" id="ARBA00022729"/>
    </source>
</evidence>
<dbReference type="Gene3D" id="2.170.140.10">
    <property type="entry name" value="Chitin binding domain"/>
    <property type="match status" value="1"/>
</dbReference>
<name>V4AFS9_LOTGI</name>
<evidence type="ECO:0000313" key="9">
    <source>
        <dbReference type="EMBL" id="ESO95757.1"/>
    </source>
</evidence>
<feature type="region of interest" description="Disordered" evidence="6">
    <location>
        <begin position="191"/>
        <end position="254"/>
    </location>
</feature>
<keyword evidence="10" id="KW-1185">Reference proteome</keyword>
<dbReference type="PANTHER" id="PTHR23301:SF106">
    <property type="entry name" value="CHITIN-BINDING TYPE-2 DOMAIN-CONTAINING PROTEIN-RELATED"/>
    <property type="match status" value="1"/>
</dbReference>
<dbReference type="KEGG" id="lgi:LOTGIDRAFT_231944"/>
<dbReference type="SUPFAM" id="SSF57625">
    <property type="entry name" value="Invertebrate chitin-binding proteins"/>
    <property type="match status" value="1"/>
</dbReference>
<keyword evidence="4" id="KW-1015">Disulfide bond</keyword>
<dbReference type="PANTHER" id="PTHR23301">
    <property type="entry name" value="CHITIN BINDING PERITROPHIN-A"/>
    <property type="match status" value="1"/>
</dbReference>
<dbReference type="InterPro" id="IPR036508">
    <property type="entry name" value="Chitin-bd_dom_sf"/>
</dbReference>
<keyword evidence="1" id="KW-0147">Chitin-binding</keyword>
<dbReference type="Proteomes" id="UP000030746">
    <property type="component" value="Unassembled WGS sequence"/>
</dbReference>
<dbReference type="AlphaFoldDB" id="V4AFS9"/>
<feature type="region of interest" description="Disordered" evidence="6">
    <location>
        <begin position="85"/>
        <end position="113"/>
    </location>
</feature>
<evidence type="ECO:0000259" key="8">
    <source>
        <dbReference type="PROSITE" id="PS50940"/>
    </source>
</evidence>
<dbReference type="RefSeq" id="XP_009053605.1">
    <property type="nucleotide sequence ID" value="XM_009055357.1"/>
</dbReference>
<organism evidence="9 10">
    <name type="scientific">Lottia gigantea</name>
    <name type="common">Giant owl limpet</name>
    <dbReference type="NCBI Taxonomy" id="225164"/>
    <lineage>
        <taxon>Eukaryota</taxon>
        <taxon>Metazoa</taxon>
        <taxon>Spiralia</taxon>
        <taxon>Lophotrochozoa</taxon>
        <taxon>Mollusca</taxon>
        <taxon>Gastropoda</taxon>
        <taxon>Patellogastropoda</taxon>
        <taxon>Lottioidea</taxon>
        <taxon>Lottiidae</taxon>
        <taxon>Lottia</taxon>
    </lineage>
</organism>
<evidence type="ECO:0000256" key="4">
    <source>
        <dbReference type="ARBA" id="ARBA00023157"/>
    </source>
</evidence>
<protein>
    <recommendedName>
        <fullName evidence="8">Chitin-binding type-2 domain-containing protein</fullName>
    </recommendedName>
</protein>
<dbReference type="GO" id="GO:0008061">
    <property type="term" value="F:chitin binding"/>
    <property type="evidence" value="ECO:0007669"/>
    <property type="project" value="UniProtKB-KW"/>
</dbReference>
<evidence type="ECO:0000256" key="3">
    <source>
        <dbReference type="ARBA" id="ARBA00022737"/>
    </source>
</evidence>
<dbReference type="EMBL" id="KB201611">
    <property type="protein sequence ID" value="ESO95757.1"/>
    <property type="molecule type" value="Genomic_DNA"/>
</dbReference>
<dbReference type="HOGENOM" id="CLU_1009306_0_0_1"/>